<evidence type="ECO:0000313" key="2">
    <source>
        <dbReference type="Proteomes" id="UP001517388"/>
    </source>
</evidence>
<dbReference type="Proteomes" id="UP001517388">
    <property type="component" value="Unassembled WGS sequence"/>
</dbReference>
<gene>
    <name evidence="1" type="ORF">FJR39_12280</name>
</gene>
<keyword evidence="2" id="KW-1185">Reference proteome</keyword>
<proteinExistence type="predicted"/>
<accession>A0ACC7S5T1</accession>
<name>A0ACC7S5T1_DOLFA</name>
<evidence type="ECO:0000313" key="1">
    <source>
        <dbReference type="EMBL" id="MTJ43923.1"/>
    </source>
</evidence>
<protein>
    <submittedName>
        <fullName evidence="1">Uncharacterized protein</fullName>
    </submittedName>
</protein>
<comment type="caution">
    <text evidence="1">The sequence shown here is derived from an EMBL/GenBank/DDBJ whole genome shotgun (WGS) entry which is preliminary data.</text>
</comment>
<organism evidence="1 2">
    <name type="scientific">Dolichospermum flos-aquae UHCC 0037</name>
    <dbReference type="NCBI Taxonomy" id="2590026"/>
    <lineage>
        <taxon>Bacteria</taxon>
        <taxon>Bacillati</taxon>
        <taxon>Cyanobacteriota</taxon>
        <taxon>Cyanophyceae</taxon>
        <taxon>Nostocales</taxon>
        <taxon>Aphanizomenonaceae</taxon>
        <taxon>Dolichospermum</taxon>
    </lineage>
</organism>
<dbReference type="EMBL" id="VILF01000003">
    <property type="protein sequence ID" value="MTJ43923.1"/>
    <property type="molecule type" value="Genomic_DNA"/>
</dbReference>
<sequence>MVKKHRNHGLDGLKDYTEGIEGYKKTEVGVIPHDWEVDSITKYCQEIFLGLTAKVDYVNHGGIPLIRATDISNGKLSFQNALFISNKQHKQLTKYRKAKLGDVLVSKSGSLGVCALVDTEKEFSIYESIIVLQPILNKLFSRFLLYLVSFQDTQKRLLGETVGSTVGHLNLNNFKQLQIPLPPLPEQKAIAQFLSDVDTLITALDQVITKKCNIKQGTMQQLLTAKKRLPGFSDEWKVKKLEDISTEIGDGIHATPEYVESSEFYFINGNNLVHNSIEINEKTKCVAQEEYRKYQKNLNDTTILMSINGTIGNIAFYQNENVILGKSAAYINIKNFISKTYIFYVLQTQAINCYFEDELTGSTIRNLSLKSIRNAPISVPPNIEEQKAIAQILSDMDAEIEALEQKRDKHKAIKQGMMQELLTGKTRLISSS</sequence>
<reference evidence="2" key="1">
    <citation type="journal article" date="2020" name="Toxins">
        <title>Phylogenomic Analysis of Secondary Metabolism in the Toxic Cyanobacterial Genera Anabaena, Dolichospermum and Aphanizomenon.</title>
        <authorList>
            <person name="Oesterholm J."/>
            <person name="Popin R.V."/>
            <person name="Fewer D.P."/>
            <person name="Sivonen K."/>
        </authorList>
    </citation>
    <scope>NUCLEOTIDE SEQUENCE [LARGE SCALE GENOMIC DNA]</scope>
    <source>
        <strain evidence="2">UHCC 0037</strain>
    </source>
</reference>